<comment type="similarity">
    <text evidence="5">Belongs to the cytochrome P450 family.</text>
</comment>
<dbReference type="InterPro" id="IPR001128">
    <property type="entry name" value="Cyt_P450"/>
</dbReference>
<dbReference type="Gene3D" id="1.10.630.10">
    <property type="entry name" value="Cytochrome P450"/>
    <property type="match status" value="1"/>
</dbReference>
<comment type="caution">
    <text evidence="14">The sequence shown here is derived from an EMBL/GenBank/DDBJ whole genome shotgun (WGS) entry which is preliminary data.</text>
</comment>
<keyword evidence="10" id="KW-0560">Oxidoreductase</keyword>
<evidence type="ECO:0000256" key="3">
    <source>
        <dbReference type="ARBA" id="ARBA00004174"/>
    </source>
</evidence>
<evidence type="ECO:0000256" key="10">
    <source>
        <dbReference type="ARBA" id="ARBA00023002"/>
    </source>
</evidence>
<keyword evidence="15" id="KW-1185">Reference proteome</keyword>
<dbReference type="Proteomes" id="UP000821853">
    <property type="component" value="Chromosome 2"/>
</dbReference>
<accession>A0A9J6G2K7</accession>
<dbReference type="InterPro" id="IPR002403">
    <property type="entry name" value="Cyt_P450_E_grp-IV"/>
</dbReference>
<evidence type="ECO:0008006" key="16">
    <source>
        <dbReference type="Google" id="ProtNLM"/>
    </source>
</evidence>
<reference evidence="14 15" key="1">
    <citation type="journal article" date="2020" name="Cell">
        <title>Large-Scale Comparative Analyses of Tick Genomes Elucidate Their Genetic Diversity and Vector Capacities.</title>
        <authorList>
            <consortium name="Tick Genome and Microbiome Consortium (TIGMIC)"/>
            <person name="Jia N."/>
            <person name="Wang J."/>
            <person name="Shi W."/>
            <person name="Du L."/>
            <person name="Sun Y."/>
            <person name="Zhan W."/>
            <person name="Jiang J.F."/>
            <person name="Wang Q."/>
            <person name="Zhang B."/>
            <person name="Ji P."/>
            <person name="Bell-Sakyi L."/>
            <person name="Cui X.M."/>
            <person name="Yuan T.T."/>
            <person name="Jiang B.G."/>
            <person name="Yang W.F."/>
            <person name="Lam T.T."/>
            <person name="Chang Q.C."/>
            <person name="Ding S.J."/>
            <person name="Wang X.J."/>
            <person name="Zhu J.G."/>
            <person name="Ruan X.D."/>
            <person name="Zhao L."/>
            <person name="Wei J.T."/>
            <person name="Ye R.Z."/>
            <person name="Que T.C."/>
            <person name="Du C.H."/>
            <person name="Zhou Y.H."/>
            <person name="Cheng J.X."/>
            <person name="Dai P.F."/>
            <person name="Guo W.B."/>
            <person name="Han X.H."/>
            <person name="Huang E.J."/>
            <person name="Li L.F."/>
            <person name="Wei W."/>
            <person name="Gao Y.C."/>
            <person name="Liu J.Z."/>
            <person name="Shao H.Z."/>
            <person name="Wang X."/>
            <person name="Wang C.C."/>
            <person name="Yang T.C."/>
            <person name="Huo Q.B."/>
            <person name="Li W."/>
            <person name="Chen H.Y."/>
            <person name="Chen S.E."/>
            <person name="Zhou L.G."/>
            <person name="Ni X.B."/>
            <person name="Tian J.H."/>
            <person name="Sheng Y."/>
            <person name="Liu T."/>
            <person name="Pan Y.S."/>
            <person name="Xia L.Y."/>
            <person name="Li J."/>
            <person name="Zhao F."/>
            <person name="Cao W.C."/>
        </authorList>
    </citation>
    <scope>NUCLEOTIDE SEQUENCE [LARGE SCALE GENOMIC DNA]</scope>
    <source>
        <strain evidence="14">HaeL-2018</strain>
    </source>
</reference>
<keyword evidence="9" id="KW-0492">Microsome</keyword>
<keyword evidence="11" id="KW-0408">Iron</keyword>
<sequence length="201" mass="22405">MEHNVRNVCCQQGPKCSRVRNFYDKNRCDYYGGADGQSSFGFHFPVTGLPASPDDFSSDLTEVEALSQCVLFFLAGQDTASTASTFATYLLATNPHVQDRLRAEVDECFRKHGSSPSYDEVAKLPYLDCVVNETLRILPPVARLERCPAEDYVLGDTGIKVPSDCAIAVPVYAMHMDPEFFPEPEIFNPDRQVTSPSQLFF</sequence>
<keyword evidence="6" id="KW-0349">Heme</keyword>
<evidence type="ECO:0000256" key="5">
    <source>
        <dbReference type="ARBA" id="ARBA00010617"/>
    </source>
</evidence>
<comment type="function">
    <text evidence="2">May be involved in the metabolism of insect hormones and in the breakdown of synthetic insecticides.</text>
</comment>
<keyword evidence="12" id="KW-0503">Monooxygenase</keyword>
<evidence type="ECO:0000256" key="7">
    <source>
        <dbReference type="ARBA" id="ARBA00022723"/>
    </source>
</evidence>
<comment type="subcellular location">
    <subcellularLocation>
        <location evidence="4">Endoplasmic reticulum membrane</location>
        <topology evidence="4">Peripheral membrane protein</topology>
    </subcellularLocation>
    <subcellularLocation>
        <location evidence="3">Microsome membrane</location>
        <topology evidence="3">Peripheral membrane protein</topology>
    </subcellularLocation>
</comment>
<evidence type="ECO:0000256" key="8">
    <source>
        <dbReference type="ARBA" id="ARBA00022824"/>
    </source>
</evidence>
<comment type="cofactor">
    <cofactor evidence="1">
        <name>heme</name>
        <dbReference type="ChEBI" id="CHEBI:30413"/>
    </cofactor>
</comment>
<keyword evidence="7" id="KW-0479">Metal-binding</keyword>
<dbReference type="GO" id="GO:0004497">
    <property type="term" value="F:monooxygenase activity"/>
    <property type="evidence" value="ECO:0007669"/>
    <property type="project" value="UniProtKB-KW"/>
</dbReference>
<dbReference type="Pfam" id="PF00067">
    <property type="entry name" value="p450"/>
    <property type="match status" value="1"/>
</dbReference>
<dbReference type="GO" id="GO:0005789">
    <property type="term" value="C:endoplasmic reticulum membrane"/>
    <property type="evidence" value="ECO:0007669"/>
    <property type="project" value="UniProtKB-SubCell"/>
</dbReference>
<dbReference type="GO" id="GO:0016705">
    <property type="term" value="F:oxidoreductase activity, acting on paired donors, with incorporation or reduction of molecular oxygen"/>
    <property type="evidence" value="ECO:0007669"/>
    <property type="project" value="InterPro"/>
</dbReference>
<dbReference type="PANTHER" id="PTHR24292">
    <property type="entry name" value="CYTOCHROME P450"/>
    <property type="match status" value="1"/>
</dbReference>
<dbReference type="InterPro" id="IPR036396">
    <property type="entry name" value="Cyt_P450_sf"/>
</dbReference>
<evidence type="ECO:0000256" key="2">
    <source>
        <dbReference type="ARBA" id="ARBA00003690"/>
    </source>
</evidence>
<dbReference type="InterPro" id="IPR050476">
    <property type="entry name" value="Insect_CytP450_Detox"/>
</dbReference>
<dbReference type="OrthoDB" id="7779621at2759"/>
<dbReference type="SUPFAM" id="SSF48264">
    <property type="entry name" value="Cytochrome P450"/>
    <property type="match status" value="1"/>
</dbReference>
<evidence type="ECO:0000256" key="4">
    <source>
        <dbReference type="ARBA" id="ARBA00004406"/>
    </source>
</evidence>
<dbReference type="PANTHER" id="PTHR24292:SF54">
    <property type="entry name" value="CYP9F3-RELATED"/>
    <property type="match status" value="1"/>
</dbReference>
<evidence type="ECO:0000313" key="14">
    <source>
        <dbReference type="EMBL" id="KAH9369175.1"/>
    </source>
</evidence>
<keyword evidence="8" id="KW-0256">Endoplasmic reticulum</keyword>
<evidence type="ECO:0000256" key="9">
    <source>
        <dbReference type="ARBA" id="ARBA00022848"/>
    </source>
</evidence>
<dbReference type="OMA" id="IERECAQ"/>
<protein>
    <recommendedName>
        <fullName evidence="16">Cytochrome P450</fullName>
    </recommendedName>
</protein>
<evidence type="ECO:0000256" key="11">
    <source>
        <dbReference type="ARBA" id="ARBA00023004"/>
    </source>
</evidence>
<gene>
    <name evidence="14" type="ORF">HPB48_022040</name>
</gene>
<dbReference type="EMBL" id="JABSTR010000004">
    <property type="protein sequence ID" value="KAH9369175.1"/>
    <property type="molecule type" value="Genomic_DNA"/>
</dbReference>
<evidence type="ECO:0000256" key="1">
    <source>
        <dbReference type="ARBA" id="ARBA00001971"/>
    </source>
</evidence>
<evidence type="ECO:0000256" key="6">
    <source>
        <dbReference type="ARBA" id="ARBA00022617"/>
    </source>
</evidence>
<proteinExistence type="inferred from homology"/>
<dbReference type="VEuPathDB" id="VectorBase:HLOH_061345"/>
<evidence type="ECO:0000313" key="15">
    <source>
        <dbReference type="Proteomes" id="UP000821853"/>
    </source>
</evidence>
<dbReference type="PRINTS" id="PR00465">
    <property type="entry name" value="EP450IV"/>
</dbReference>
<evidence type="ECO:0000256" key="13">
    <source>
        <dbReference type="ARBA" id="ARBA00023136"/>
    </source>
</evidence>
<organism evidence="14 15">
    <name type="scientific">Haemaphysalis longicornis</name>
    <name type="common">Bush tick</name>
    <dbReference type="NCBI Taxonomy" id="44386"/>
    <lineage>
        <taxon>Eukaryota</taxon>
        <taxon>Metazoa</taxon>
        <taxon>Ecdysozoa</taxon>
        <taxon>Arthropoda</taxon>
        <taxon>Chelicerata</taxon>
        <taxon>Arachnida</taxon>
        <taxon>Acari</taxon>
        <taxon>Parasitiformes</taxon>
        <taxon>Ixodida</taxon>
        <taxon>Ixodoidea</taxon>
        <taxon>Ixodidae</taxon>
        <taxon>Haemaphysalinae</taxon>
        <taxon>Haemaphysalis</taxon>
    </lineage>
</organism>
<dbReference type="AlphaFoldDB" id="A0A9J6G2K7"/>
<dbReference type="GO" id="GO:0005506">
    <property type="term" value="F:iron ion binding"/>
    <property type="evidence" value="ECO:0007669"/>
    <property type="project" value="InterPro"/>
</dbReference>
<evidence type="ECO:0000256" key="12">
    <source>
        <dbReference type="ARBA" id="ARBA00023033"/>
    </source>
</evidence>
<dbReference type="GO" id="GO:0020037">
    <property type="term" value="F:heme binding"/>
    <property type="evidence" value="ECO:0007669"/>
    <property type="project" value="InterPro"/>
</dbReference>
<keyword evidence="13" id="KW-0472">Membrane</keyword>
<name>A0A9J6G2K7_HAELO</name>